<evidence type="ECO:0000313" key="2">
    <source>
        <dbReference type="EMBL" id="KAB1155344.1"/>
    </source>
</evidence>
<keyword evidence="1" id="KW-0472">Membrane</keyword>
<sequence>MTNFFTHKFRKKSPVEIAAIIIFGGIFITGLAILFGFVIMWLWNWLMPEIFGLSHLTYWQAVGLFILLRILIGGCGGGSGKKSHHKCKCEKNGKTDFSKWKHYDKFWKEEGDKYYSEYLERKMNPEQGSSSKAEIE</sequence>
<protein>
    <submittedName>
        <fullName evidence="2">Uncharacterized protein</fullName>
    </submittedName>
</protein>
<comment type="caution">
    <text evidence="2">The sequence shown here is derived from an EMBL/GenBank/DDBJ whole genome shotgun (WGS) entry which is preliminary data.</text>
</comment>
<dbReference type="Proteomes" id="UP000467305">
    <property type="component" value="Unassembled WGS sequence"/>
</dbReference>
<name>A0A7J5ACR1_9FLAO</name>
<gene>
    <name evidence="2" type="ORF">F7018_12790</name>
</gene>
<organism evidence="2 3">
    <name type="scientific">Tenacibaculum aiptasiae</name>
    <dbReference type="NCBI Taxonomy" id="426481"/>
    <lineage>
        <taxon>Bacteria</taxon>
        <taxon>Pseudomonadati</taxon>
        <taxon>Bacteroidota</taxon>
        <taxon>Flavobacteriia</taxon>
        <taxon>Flavobacteriales</taxon>
        <taxon>Flavobacteriaceae</taxon>
        <taxon>Tenacibaculum</taxon>
    </lineage>
</organism>
<proteinExistence type="predicted"/>
<dbReference type="EMBL" id="WAAU01000024">
    <property type="protein sequence ID" value="KAB1155344.1"/>
    <property type="molecule type" value="Genomic_DNA"/>
</dbReference>
<dbReference type="AlphaFoldDB" id="A0A7J5ACR1"/>
<keyword evidence="1" id="KW-0812">Transmembrane</keyword>
<keyword evidence="3" id="KW-1185">Reference proteome</keyword>
<dbReference type="RefSeq" id="WP_150900453.1">
    <property type="nucleotide sequence ID" value="NZ_WAAU01000024.1"/>
</dbReference>
<reference evidence="2 3" key="1">
    <citation type="submission" date="2019-09" db="EMBL/GenBank/DDBJ databases">
        <authorList>
            <person name="Cao W.R."/>
        </authorList>
    </citation>
    <scope>NUCLEOTIDE SEQUENCE [LARGE SCALE GENOMIC DNA]</scope>
    <source>
        <strain evidence="3">a4</strain>
    </source>
</reference>
<evidence type="ECO:0000313" key="3">
    <source>
        <dbReference type="Proteomes" id="UP000467305"/>
    </source>
</evidence>
<feature type="transmembrane region" description="Helical" evidence="1">
    <location>
        <begin position="20"/>
        <end position="46"/>
    </location>
</feature>
<dbReference type="OrthoDB" id="1099872at2"/>
<accession>A0A7J5ACR1</accession>
<evidence type="ECO:0000256" key="1">
    <source>
        <dbReference type="SAM" id="Phobius"/>
    </source>
</evidence>
<keyword evidence="1" id="KW-1133">Transmembrane helix</keyword>
<feature type="transmembrane region" description="Helical" evidence="1">
    <location>
        <begin position="58"/>
        <end position="78"/>
    </location>
</feature>